<gene>
    <name evidence="7" type="ORF">A2690_02505</name>
</gene>
<feature type="transmembrane region" description="Helical" evidence="5">
    <location>
        <begin position="270"/>
        <end position="288"/>
    </location>
</feature>
<evidence type="ECO:0000256" key="3">
    <source>
        <dbReference type="ARBA" id="ARBA00022989"/>
    </source>
</evidence>
<feature type="transmembrane region" description="Helical" evidence="5">
    <location>
        <begin position="573"/>
        <end position="590"/>
    </location>
</feature>
<feature type="transmembrane region" description="Helical" evidence="5">
    <location>
        <begin position="318"/>
        <end position="344"/>
    </location>
</feature>
<feature type="transmembrane region" description="Helical" evidence="5">
    <location>
        <begin position="133"/>
        <end position="152"/>
    </location>
</feature>
<evidence type="ECO:0000256" key="2">
    <source>
        <dbReference type="ARBA" id="ARBA00022692"/>
    </source>
</evidence>
<evidence type="ECO:0000313" key="7">
    <source>
        <dbReference type="EMBL" id="OGK17019.1"/>
    </source>
</evidence>
<feature type="transmembrane region" description="Helical" evidence="5">
    <location>
        <begin position="50"/>
        <end position="66"/>
    </location>
</feature>
<feature type="transmembrane region" description="Helical" evidence="5">
    <location>
        <begin position="192"/>
        <end position="210"/>
    </location>
</feature>
<evidence type="ECO:0000256" key="1">
    <source>
        <dbReference type="ARBA" id="ARBA00004141"/>
    </source>
</evidence>
<comment type="caution">
    <text evidence="7">The sequence shown here is derived from an EMBL/GenBank/DDBJ whole genome shotgun (WGS) entry which is preliminary data.</text>
</comment>
<comment type="subcellular location">
    <subcellularLocation>
        <location evidence="1">Membrane</location>
        <topology evidence="1">Multi-pass membrane protein</topology>
    </subcellularLocation>
</comment>
<feature type="transmembrane region" description="Helical" evidence="5">
    <location>
        <begin position="547"/>
        <end position="566"/>
    </location>
</feature>
<dbReference type="InterPro" id="IPR007016">
    <property type="entry name" value="O-antigen_ligase-rel_domated"/>
</dbReference>
<dbReference type="EMBL" id="MFZF01000007">
    <property type="protein sequence ID" value="OGK17019.1"/>
    <property type="molecule type" value="Genomic_DNA"/>
</dbReference>
<evidence type="ECO:0000256" key="5">
    <source>
        <dbReference type="SAM" id="Phobius"/>
    </source>
</evidence>
<feature type="domain" description="O-antigen ligase-related" evidence="6">
    <location>
        <begin position="322"/>
        <end position="523"/>
    </location>
</feature>
<dbReference type="PANTHER" id="PTHR37422:SF23">
    <property type="entry name" value="TEICHURONIC ACID BIOSYNTHESIS PROTEIN TUAE"/>
    <property type="match status" value="1"/>
</dbReference>
<name>A0A1F7GDR5_9BACT</name>
<dbReference type="Pfam" id="PF04932">
    <property type="entry name" value="Wzy_C"/>
    <property type="match status" value="1"/>
</dbReference>
<reference evidence="7 8" key="1">
    <citation type="journal article" date="2016" name="Nat. Commun.">
        <title>Thousands of microbial genomes shed light on interconnected biogeochemical processes in an aquifer system.</title>
        <authorList>
            <person name="Anantharaman K."/>
            <person name="Brown C.T."/>
            <person name="Hug L.A."/>
            <person name="Sharon I."/>
            <person name="Castelle C.J."/>
            <person name="Probst A.J."/>
            <person name="Thomas B.C."/>
            <person name="Singh A."/>
            <person name="Wilkins M.J."/>
            <person name="Karaoz U."/>
            <person name="Brodie E.L."/>
            <person name="Williams K.H."/>
            <person name="Hubbard S.S."/>
            <person name="Banfield J.F."/>
        </authorList>
    </citation>
    <scope>NUCLEOTIDE SEQUENCE [LARGE SCALE GENOMIC DNA]</scope>
</reference>
<feature type="transmembrane region" description="Helical" evidence="5">
    <location>
        <begin position="356"/>
        <end position="372"/>
    </location>
</feature>
<evidence type="ECO:0000256" key="4">
    <source>
        <dbReference type="ARBA" id="ARBA00023136"/>
    </source>
</evidence>
<keyword evidence="3 5" id="KW-1133">Transmembrane helix</keyword>
<keyword evidence="4 5" id="KW-0472">Membrane</keyword>
<organism evidence="7 8">
    <name type="scientific">Candidatus Roizmanbacteria bacterium RIFCSPHIGHO2_01_FULL_39_12b</name>
    <dbReference type="NCBI Taxonomy" id="1802030"/>
    <lineage>
        <taxon>Bacteria</taxon>
        <taxon>Candidatus Roizmaniibacteriota</taxon>
    </lineage>
</organism>
<protein>
    <recommendedName>
        <fullName evidence="6">O-antigen ligase-related domain-containing protein</fullName>
    </recommendedName>
</protein>
<dbReference type="Proteomes" id="UP000178372">
    <property type="component" value="Unassembled WGS sequence"/>
</dbReference>
<dbReference type="AlphaFoldDB" id="A0A1F7GDR5"/>
<feature type="transmembrane region" description="Helical" evidence="5">
    <location>
        <begin position="507"/>
        <end position="527"/>
    </location>
</feature>
<dbReference type="GO" id="GO:0016020">
    <property type="term" value="C:membrane"/>
    <property type="evidence" value="ECO:0007669"/>
    <property type="project" value="UniProtKB-SubCell"/>
</dbReference>
<keyword evidence="2 5" id="KW-0812">Transmembrane</keyword>
<dbReference type="InterPro" id="IPR051533">
    <property type="entry name" value="WaaL-like"/>
</dbReference>
<feature type="transmembrane region" description="Helical" evidence="5">
    <location>
        <begin position="294"/>
        <end position="311"/>
    </location>
</feature>
<evidence type="ECO:0000259" key="6">
    <source>
        <dbReference type="Pfam" id="PF04932"/>
    </source>
</evidence>
<accession>A0A1F7GDR5</accession>
<feature type="transmembrane region" description="Helical" evidence="5">
    <location>
        <begin position="12"/>
        <end position="30"/>
    </location>
</feature>
<sequence>MQKLLKLLKIIDENLLGGLFTTFIFLIPLYPKLPLMMITYTYVAIRFDDIFMALIAVVFIVQLARGKVSINTRLLKMFLFFWGAVFVSYFIATFITHTIVYRQVGFLHALRRVEYMFIFFVAVSLIKKPADFVRYLFAAITSVFLITIYGIGQRVAEFPSVSTMNPEFAKGHVLFLTPEARIASTFAGHYDLGAYLVFIIPIIWGAYFVLHKKLHSKLGLAIGISSNITHTTSQFLEKLIGSVVSLARLRHSFLDPLKELRDDFEINKKTMILTIAGGIISIIFLASALKTLEWIIGGTLIVALFLFIGIYKKQGGVGLLLVIATTLFVLVQTASRSSFVAYLISLSLFFLLIKKYRYLVVVIVITLLLSYHNKNLSERIGSTFQIRQFLVNEQTGDIFVLQKMRTDELPAGSRVLVKVDNKKKTTSEEAEVRKEFLRKATIAAGLKNPATAATAAAQYRQVQGIAPDISFDTRLRVEWPRAFAAFAKNPLFGTGVSTITESTDNDFLRWLGEIGLIGTIAFIYILLTIARQVFEMAKSADPQIKPLFFGFIFGLLGLSINGLYIDVFEASKVAYSFWAIAGLYSGLYLLKKP</sequence>
<feature type="transmembrane region" description="Helical" evidence="5">
    <location>
        <begin position="78"/>
        <end position="100"/>
    </location>
</feature>
<feature type="transmembrane region" description="Helical" evidence="5">
    <location>
        <begin position="106"/>
        <end position="126"/>
    </location>
</feature>
<evidence type="ECO:0000313" key="8">
    <source>
        <dbReference type="Proteomes" id="UP000178372"/>
    </source>
</evidence>
<proteinExistence type="predicted"/>
<dbReference type="PANTHER" id="PTHR37422">
    <property type="entry name" value="TEICHURONIC ACID BIOSYNTHESIS PROTEIN TUAE"/>
    <property type="match status" value="1"/>
</dbReference>